<proteinExistence type="predicted"/>
<evidence type="ECO:0000313" key="1">
    <source>
        <dbReference type="EMBL" id="SEV90587.1"/>
    </source>
</evidence>
<accession>A0A1I0MR88</accession>
<dbReference type="Proteomes" id="UP000199701">
    <property type="component" value="Unassembled WGS sequence"/>
</dbReference>
<organism evidence="1 2">
    <name type="scientific">[Clostridium] fimetarium</name>
    <dbReference type="NCBI Taxonomy" id="99656"/>
    <lineage>
        <taxon>Bacteria</taxon>
        <taxon>Bacillati</taxon>
        <taxon>Bacillota</taxon>
        <taxon>Clostridia</taxon>
        <taxon>Lachnospirales</taxon>
        <taxon>Lachnospiraceae</taxon>
    </lineage>
</organism>
<evidence type="ECO:0000313" key="2">
    <source>
        <dbReference type="Proteomes" id="UP000199701"/>
    </source>
</evidence>
<name>A0A1I0MR88_9FIRM</name>
<dbReference type="AlphaFoldDB" id="A0A1I0MR88"/>
<dbReference type="RefSeq" id="WP_092450327.1">
    <property type="nucleotide sequence ID" value="NZ_FOJI01000002.1"/>
</dbReference>
<dbReference type="STRING" id="99656.SAMN05421659_10244"/>
<dbReference type="EMBL" id="FOJI01000002">
    <property type="protein sequence ID" value="SEV90587.1"/>
    <property type="molecule type" value="Genomic_DNA"/>
</dbReference>
<protein>
    <submittedName>
        <fullName evidence="1">Uncharacterized protein</fullName>
    </submittedName>
</protein>
<sequence length="75" mass="8489">MIKGAIYGAEGEADGYIKLHIDTIYFIINKVTQENCNLVIQVAPMGMPDWIVKSKLTYNNAFGYIKVNYSDIIKE</sequence>
<reference evidence="1 2" key="1">
    <citation type="submission" date="2016-10" db="EMBL/GenBank/DDBJ databases">
        <authorList>
            <person name="de Groot N.N."/>
        </authorList>
    </citation>
    <scope>NUCLEOTIDE SEQUENCE [LARGE SCALE GENOMIC DNA]</scope>
    <source>
        <strain evidence="1 2">DSM 9179</strain>
    </source>
</reference>
<gene>
    <name evidence="1" type="ORF">SAMN05421659_10244</name>
</gene>
<keyword evidence="2" id="KW-1185">Reference proteome</keyword>